<keyword evidence="2" id="KW-1185">Reference proteome</keyword>
<accession>A0ACC2WRD9</accession>
<gene>
    <name evidence="1" type="ORF">QFC20_001703</name>
</gene>
<protein>
    <submittedName>
        <fullName evidence="1">Uncharacterized protein</fullName>
    </submittedName>
</protein>
<proteinExistence type="predicted"/>
<sequence>MTTALGRHARESILIGITCVVGVCTYLLYLDDWTSMDRTRTGIRNAWDSVAIPFGANTTVSSDGEEPQYCTAADYATGQWVRRLDPPTNLDDIRKLYSVTDRGRIECNPPGWPVAAKGQVPLDDPEHIARMLNDTRWRWQPEADCRRHELSEEAFVVRMLRSRAGMVMVGDSLVEQQHQIIRNILHSTDGPFVLKSHGNRPRVDSIFLNPNHNLTKHYLKIARVTEERLRNPITTFILERHLLSLAEFDQAFAHLEGYIPLTSEDGPHQWVSESLWNEEYRKLQENPVVFQEADGAGLVEEPTILLLSTGPHWIAREVSKRVDSVMRNLTESSSSFVKIWYRASTPGHVDCQNILEPAVENPSWNTSPNGMAYNWHLMEPFNNAWKTRIDKATKENALDMSYLDVWPISLQRGDSHLLPPTDCLHFCYQGVVEEWQQTLWQEIVRESLNEDYDTGRPVYL</sequence>
<reference evidence="1" key="1">
    <citation type="submission" date="2023-04" db="EMBL/GenBank/DDBJ databases">
        <title>Draft Genome sequencing of Naganishia species isolated from polar environments using Oxford Nanopore Technology.</title>
        <authorList>
            <person name="Leo P."/>
            <person name="Venkateswaran K."/>
        </authorList>
    </citation>
    <scope>NUCLEOTIDE SEQUENCE</scope>
    <source>
        <strain evidence="1">MNA-CCFEE 5262</strain>
    </source>
</reference>
<dbReference type="Proteomes" id="UP001230649">
    <property type="component" value="Unassembled WGS sequence"/>
</dbReference>
<organism evidence="1 2">
    <name type="scientific">Naganishia adeliensis</name>
    <dbReference type="NCBI Taxonomy" id="92952"/>
    <lineage>
        <taxon>Eukaryota</taxon>
        <taxon>Fungi</taxon>
        <taxon>Dikarya</taxon>
        <taxon>Basidiomycota</taxon>
        <taxon>Agaricomycotina</taxon>
        <taxon>Tremellomycetes</taxon>
        <taxon>Filobasidiales</taxon>
        <taxon>Filobasidiaceae</taxon>
        <taxon>Naganishia</taxon>
    </lineage>
</organism>
<dbReference type="EMBL" id="JASBWS010000010">
    <property type="protein sequence ID" value="KAJ9114187.1"/>
    <property type="molecule type" value="Genomic_DNA"/>
</dbReference>
<name>A0ACC2WRD9_9TREE</name>
<evidence type="ECO:0000313" key="2">
    <source>
        <dbReference type="Proteomes" id="UP001230649"/>
    </source>
</evidence>
<comment type="caution">
    <text evidence="1">The sequence shown here is derived from an EMBL/GenBank/DDBJ whole genome shotgun (WGS) entry which is preliminary data.</text>
</comment>
<evidence type="ECO:0000313" key="1">
    <source>
        <dbReference type="EMBL" id="KAJ9114187.1"/>
    </source>
</evidence>